<feature type="region of interest" description="Disordered" evidence="1">
    <location>
        <begin position="139"/>
        <end position="174"/>
    </location>
</feature>
<sequence>MSNILYVNDEENQGKVDIDGLFEKKQQRDLKQLSIFNKILNRIHKRITHNGRIKPKDRYVFFTVPEYLFGEPLYNQGDCIGYLVVKLQENGFHVRYIHPNTLFISWEKWIPSYIRNEIKKKTGKIINEKGDIIGDRNQEIEEEDNDDPNNGIFNQGKGTNNEKPSKEYKSIDQYKPSGIYNKELFDKLQKKL</sequence>
<name>A0A6C0F8I6_9ZZZZ</name>
<dbReference type="Pfam" id="PF19063">
    <property type="entry name" value="DUF5759"/>
    <property type="match status" value="1"/>
</dbReference>
<evidence type="ECO:0000256" key="1">
    <source>
        <dbReference type="SAM" id="MobiDB-lite"/>
    </source>
</evidence>
<dbReference type="AlphaFoldDB" id="A0A6C0F8I6"/>
<proteinExistence type="predicted"/>
<organism evidence="2">
    <name type="scientific">viral metagenome</name>
    <dbReference type="NCBI Taxonomy" id="1070528"/>
    <lineage>
        <taxon>unclassified sequences</taxon>
        <taxon>metagenomes</taxon>
        <taxon>organismal metagenomes</taxon>
    </lineage>
</organism>
<protein>
    <submittedName>
        <fullName evidence="2">Uncharacterized protein</fullName>
    </submittedName>
</protein>
<feature type="compositionally biased region" description="Polar residues" evidence="1">
    <location>
        <begin position="151"/>
        <end position="162"/>
    </location>
</feature>
<feature type="compositionally biased region" description="Basic and acidic residues" evidence="1">
    <location>
        <begin position="163"/>
        <end position="172"/>
    </location>
</feature>
<accession>A0A6C0F8I6</accession>
<reference evidence="2" key="1">
    <citation type="journal article" date="2020" name="Nature">
        <title>Giant virus diversity and host interactions through global metagenomics.</title>
        <authorList>
            <person name="Schulz F."/>
            <person name="Roux S."/>
            <person name="Paez-Espino D."/>
            <person name="Jungbluth S."/>
            <person name="Walsh D.A."/>
            <person name="Denef V.J."/>
            <person name="McMahon K.D."/>
            <person name="Konstantinidis K.T."/>
            <person name="Eloe-Fadrosh E.A."/>
            <person name="Kyrpides N.C."/>
            <person name="Woyke T."/>
        </authorList>
    </citation>
    <scope>NUCLEOTIDE SEQUENCE</scope>
    <source>
        <strain evidence="2">GVMAG-S-ERX556049-19</strain>
    </source>
</reference>
<dbReference type="InterPro" id="IPR043977">
    <property type="entry name" value="DUF5759"/>
</dbReference>
<dbReference type="EMBL" id="MN738826">
    <property type="protein sequence ID" value="QHT38147.1"/>
    <property type="molecule type" value="Genomic_DNA"/>
</dbReference>
<evidence type="ECO:0000313" key="2">
    <source>
        <dbReference type="EMBL" id="QHT38147.1"/>
    </source>
</evidence>